<reference evidence="3 4" key="1">
    <citation type="submission" date="2020-08" db="EMBL/GenBank/DDBJ databases">
        <title>Genomic Encyclopedia of Type Strains, Phase IV (KMG-V): Genome sequencing to study the core and pangenomes of soil and plant-associated prokaryotes.</title>
        <authorList>
            <person name="Whitman W."/>
        </authorList>
    </citation>
    <scope>NUCLEOTIDE SEQUENCE [LARGE SCALE GENOMIC DNA]</scope>
    <source>
        <strain evidence="3 4">X5P3</strain>
    </source>
</reference>
<evidence type="ECO:0000256" key="1">
    <source>
        <dbReference type="SAM" id="MobiDB-lite"/>
    </source>
</evidence>
<gene>
    <name evidence="3" type="ORF">HDF15_000938</name>
</gene>
<sequence length="317" mass="31998">MPGTYTTPVTLLWTPGNSCTLSVVSPTAVATGTQLAFAQWQDGTTATSDKVTAPSASAVYTASFTTEYQLTTAAGTGGSISAGVYFAAGSNAMITATPSAGYYFVNFTGATTSTSNPLTLPINGPESITANFVTQIAPTLIFAPISSQLVGAAPFAVSATSASNGAVTYAVTSGPATIADNVVTVTGTGTVVLAANQAASGNYTAATATTSFTVGLPFTLGISTGSSTSVAAGAAASFRLVRPVGPLAAHTYLASDRSPIARAVWSPARRKRAVRAAGTPDAPLHPGPSAQRRSARSGWGRYRCCRRPRHGRAESVS</sequence>
<protein>
    <recommendedName>
        <fullName evidence="2">Bacterial repeat domain-containing protein</fullName>
    </recommendedName>
</protein>
<organism evidence="3 4">
    <name type="scientific">Granulicella mallensis</name>
    <dbReference type="NCBI Taxonomy" id="940614"/>
    <lineage>
        <taxon>Bacteria</taxon>
        <taxon>Pseudomonadati</taxon>
        <taxon>Acidobacteriota</taxon>
        <taxon>Terriglobia</taxon>
        <taxon>Terriglobales</taxon>
        <taxon>Acidobacteriaceae</taxon>
        <taxon>Granulicella</taxon>
    </lineage>
</organism>
<dbReference type="InterPro" id="IPR044060">
    <property type="entry name" value="Bacterial_rp_domain"/>
</dbReference>
<feature type="region of interest" description="Disordered" evidence="1">
    <location>
        <begin position="271"/>
        <end position="301"/>
    </location>
</feature>
<dbReference type="AlphaFoldDB" id="A0A7W7ZMU5"/>
<feature type="domain" description="Bacterial repeat" evidence="2">
    <location>
        <begin position="68"/>
        <end position="133"/>
    </location>
</feature>
<proteinExistence type="predicted"/>
<comment type="caution">
    <text evidence="3">The sequence shown here is derived from an EMBL/GenBank/DDBJ whole genome shotgun (WGS) entry which is preliminary data.</text>
</comment>
<evidence type="ECO:0000313" key="3">
    <source>
        <dbReference type="EMBL" id="MBB5062608.1"/>
    </source>
</evidence>
<accession>A0A7W7ZMU5</accession>
<name>A0A7W7ZMU5_9BACT</name>
<dbReference type="Pfam" id="PF18998">
    <property type="entry name" value="Flg_new_2"/>
    <property type="match status" value="1"/>
</dbReference>
<evidence type="ECO:0000313" key="4">
    <source>
        <dbReference type="Proteomes" id="UP000584867"/>
    </source>
</evidence>
<evidence type="ECO:0000259" key="2">
    <source>
        <dbReference type="Pfam" id="PF18998"/>
    </source>
</evidence>
<dbReference type="EMBL" id="JACHIO010000003">
    <property type="protein sequence ID" value="MBB5062608.1"/>
    <property type="molecule type" value="Genomic_DNA"/>
</dbReference>
<dbReference type="Proteomes" id="UP000584867">
    <property type="component" value="Unassembled WGS sequence"/>
</dbReference>